<evidence type="ECO:0000313" key="3">
    <source>
        <dbReference type="Proteomes" id="UP000622245"/>
    </source>
</evidence>
<feature type="region of interest" description="Disordered" evidence="1">
    <location>
        <begin position="155"/>
        <end position="179"/>
    </location>
</feature>
<dbReference type="Proteomes" id="UP000622245">
    <property type="component" value="Unassembled WGS sequence"/>
</dbReference>
<comment type="caution">
    <text evidence="2">The sequence shown here is derived from an EMBL/GenBank/DDBJ whole genome shotgun (WGS) entry which is preliminary data.</text>
</comment>
<name>A0ABS1YDB4_9ACTN</name>
<protein>
    <submittedName>
        <fullName evidence="2">Uncharacterized protein</fullName>
    </submittedName>
</protein>
<reference evidence="2 3" key="1">
    <citation type="submission" date="2021-01" db="EMBL/GenBank/DDBJ databases">
        <title>Draft genome sequence of Micromonospora sp. strain STR1s_6.</title>
        <authorList>
            <person name="Karlyshev A."/>
            <person name="Jawad R."/>
        </authorList>
    </citation>
    <scope>NUCLEOTIDE SEQUENCE [LARGE SCALE GENOMIC DNA]</scope>
    <source>
        <strain evidence="2 3">STR1S-6</strain>
    </source>
</reference>
<proteinExistence type="predicted"/>
<organism evidence="2 3">
    <name type="scientific">Micromonospora tarensis</name>
    <dbReference type="NCBI Taxonomy" id="2806100"/>
    <lineage>
        <taxon>Bacteria</taxon>
        <taxon>Bacillati</taxon>
        <taxon>Actinomycetota</taxon>
        <taxon>Actinomycetes</taxon>
        <taxon>Micromonosporales</taxon>
        <taxon>Micromonosporaceae</taxon>
        <taxon>Micromonospora</taxon>
    </lineage>
</organism>
<accession>A0ABS1YDB4</accession>
<gene>
    <name evidence="2" type="ORF">JM949_08055</name>
</gene>
<sequence length="179" mass="19801">MTDLSISRATRNTFQQTFVGLEYETTDDQPADLFSRACVEQYLDFDPHQFGYLFAQVFESEVLREVALLEGVPFEELDTLRYQPTATIKNLAELVENSADLDVVEHVNLAAALISISRFGMAERLLASAATAARTPLETFETAMLEFVVSNRRDDGAASQRPSAGCARPSSRAPFPRTG</sequence>
<evidence type="ECO:0000313" key="2">
    <source>
        <dbReference type="EMBL" id="MBM0275408.1"/>
    </source>
</evidence>
<dbReference type="RefSeq" id="WP_203147807.1">
    <property type="nucleotide sequence ID" value="NZ_JAEVHL010000023.1"/>
</dbReference>
<evidence type="ECO:0000256" key="1">
    <source>
        <dbReference type="SAM" id="MobiDB-lite"/>
    </source>
</evidence>
<keyword evidence="3" id="KW-1185">Reference proteome</keyword>
<dbReference type="EMBL" id="JAEVHL010000023">
    <property type="protein sequence ID" value="MBM0275408.1"/>
    <property type="molecule type" value="Genomic_DNA"/>
</dbReference>